<organism evidence="1 2">
    <name type="scientific">Phrynocephalus forsythii</name>
    <dbReference type="NCBI Taxonomy" id="171643"/>
    <lineage>
        <taxon>Eukaryota</taxon>
        <taxon>Metazoa</taxon>
        <taxon>Chordata</taxon>
        <taxon>Craniata</taxon>
        <taxon>Vertebrata</taxon>
        <taxon>Euteleostomi</taxon>
        <taxon>Lepidosauria</taxon>
        <taxon>Squamata</taxon>
        <taxon>Bifurcata</taxon>
        <taxon>Unidentata</taxon>
        <taxon>Episquamata</taxon>
        <taxon>Toxicofera</taxon>
        <taxon>Iguania</taxon>
        <taxon>Acrodonta</taxon>
        <taxon>Agamidae</taxon>
        <taxon>Agaminae</taxon>
        <taxon>Phrynocephalus</taxon>
    </lineage>
</organism>
<dbReference type="Proteomes" id="UP001142489">
    <property type="component" value="Unassembled WGS sequence"/>
</dbReference>
<accession>A0A9Q0XCW2</accession>
<evidence type="ECO:0000313" key="1">
    <source>
        <dbReference type="EMBL" id="KAJ7307277.1"/>
    </source>
</evidence>
<sequence>MIVRQKVALYEAELQKRYSQLEKKDRVVDLAVVVVAAAAEAIRAVEEEVVVVANRSKAKEGHPAAAVEEVNSLKDPAAVVEVVAAEVEALNRRSSSYPVAVVEVEAEVDSAAVEEDQVVDLAKLLYPLEEAAVDSHLAAVAVEGPEVE</sequence>
<reference evidence="1" key="1">
    <citation type="journal article" date="2023" name="DNA Res.">
        <title>Chromosome-level genome assembly of Phrynocephalus forsythii using third-generation DNA sequencing and Hi-C analysis.</title>
        <authorList>
            <person name="Qi Y."/>
            <person name="Zhao W."/>
            <person name="Zhao Y."/>
            <person name="Niu C."/>
            <person name="Cao S."/>
            <person name="Zhang Y."/>
        </authorList>
    </citation>
    <scope>NUCLEOTIDE SEQUENCE</scope>
    <source>
        <tissue evidence="1">Muscle</tissue>
    </source>
</reference>
<name>A0A9Q0XCW2_9SAUR</name>
<evidence type="ECO:0000313" key="2">
    <source>
        <dbReference type="Proteomes" id="UP001142489"/>
    </source>
</evidence>
<proteinExistence type="predicted"/>
<comment type="caution">
    <text evidence="1">The sequence shown here is derived from an EMBL/GenBank/DDBJ whole genome shotgun (WGS) entry which is preliminary data.</text>
</comment>
<keyword evidence="2" id="KW-1185">Reference proteome</keyword>
<dbReference type="EMBL" id="JAPFRF010000019">
    <property type="protein sequence ID" value="KAJ7307277.1"/>
    <property type="molecule type" value="Genomic_DNA"/>
</dbReference>
<protein>
    <submittedName>
        <fullName evidence="1">Uncharacterized protein</fullName>
    </submittedName>
</protein>
<gene>
    <name evidence="1" type="ORF">JRQ81_009280</name>
</gene>
<dbReference type="AlphaFoldDB" id="A0A9Q0XCW2"/>